<name>A0A818U3U3_9BILA</name>
<dbReference type="SMART" id="SM00032">
    <property type="entry name" value="CCP"/>
    <property type="match status" value="8"/>
</dbReference>
<proteinExistence type="predicted"/>
<dbReference type="InterPro" id="IPR000436">
    <property type="entry name" value="Sushi_SCR_CCP_dom"/>
</dbReference>
<feature type="disulfide bond" evidence="5">
    <location>
        <begin position="299"/>
        <end position="326"/>
    </location>
</feature>
<evidence type="ECO:0000256" key="4">
    <source>
        <dbReference type="ARBA" id="ARBA00023157"/>
    </source>
</evidence>
<evidence type="ECO:0000256" key="1">
    <source>
        <dbReference type="ARBA" id="ARBA00004328"/>
    </source>
</evidence>
<feature type="domain" description="Sushi" evidence="6">
    <location>
        <begin position="433"/>
        <end position="500"/>
    </location>
</feature>
<feature type="domain" description="Sushi" evidence="6">
    <location>
        <begin position="254"/>
        <end position="328"/>
    </location>
</feature>
<dbReference type="CDD" id="cd00033">
    <property type="entry name" value="CCP"/>
    <property type="match status" value="1"/>
</dbReference>
<feature type="domain" description="Sushi" evidence="6">
    <location>
        <begin position="162"/>
        <end position="236"/>
    </location>
</feature>
<sequence length="648" mass="68634">MVVRGKCPMAEVSAFINNPTITKTMTIHGKYNLPTDGIDNSTVLTGAYVPMMCNSGYVHTGGQLNITCIDDAWTTFPTCVSITAHDSHMMASSSIVNTVPCALDHTTFNITNGYSPNASLTPMPRWIRFACMVGYTLDPTIGELYTCNNGVWSTKPRCLITGRCSLSELTNFLSKANGLQTTNQSQLMPASQEKDVVVSGSYIVTICTDGYRNMGGNLNITCSASGSWRPFPSCVTNGGNSASQTGHIVPPEASRCSFSELRNFLSQANGLQTTNQSQLMQVSQETDVVISGSYIVTICIDGYKNMGGNLNITCSASGSWSLFPKCVMNDGNSGSPTGPAVPPGTSRCSFSELTNFLSKANGLQTTNQSQLMQVSQETDVVISGSYIVTICIDDYRNMGGNLNITCSASGSWSPFPNCVLSAATTISSSNSGSPCNYNSSLLTIPNGVASSSNGLMSPTTSQAVSGAYISYMCTPSYKLVGNSMITCTNGVWSPQPACVASSSGSQTSVKPSAKCTEIPFVGNSDILSATPIQISNNISRRKVEFKCKRGYTYASTSGQLVVWCTNGVWDRLPVCAPSPACSINQLQSALINVVPVSNSLKVGNGGILADGWIQLRCAHGYALRSLPSSLNITCLSTGAWSQFPVCLK</sequence>
<dbReference type="Proteomes" id="UP000663836">
    <property type="component" value="Unassembled WGS sequence"/>
</dbReference>
<comment type="subcellular location">
    <subcellularLocation>
        <location evidence="1">Virion</location>
    </subcellularLocation>
</comment>
<evidence type="ECO:0000259" key="6">
    <source>
        <dbReference type="PROSITE" id="PS50923"/>
    </source>
</evidence>
<evidence type="ECO:0000313" key="9">
    <source>
        <dbReference type="Proteomes" id="UP000663836"/>
    </source>
</evidence>
<evidence type="ECO:0000256" key="5">
    <source>
        <dbReference type="PROSITE-ProRule" id="PRU00302"/>
    </source>
</evidence>
<keyword evidence="4 5" id="KW-1015">Disulfide bond</keyword>
<comment type="caution">
    <text evidence="5">Lacks conserved residue(s) required for the propagation of feature annotation.</text>
</comment>
<dbReference type="AlphaFoldDB" id="A0A818U3U3"/>
<evidence type="ECO:0000313" key="8">
    <source>
        <dbReference type="EMBL" id="CAF3692504.1"/>
    </source>
</evidence>
<dbReference type="InterPro" id="IPR035976">
    <property type="entry name" value="Sushi/SCR/CCP_sf"/>
</dbReference>
<dbReference type="EMBL" id="CAJOBD010000585">
    <property type="protein sequence ID" value="CAF3692504.1"/>
    <property type="molecule type" value="Genomic_DNA"/>
</dbReference>
<dbReference type="PROSITE" id="PS50923">
    <property type="entry name" value="SUSHI"/>
    <property type="match status" value="5"/>
</dbReference>
<dbReference type="PANTHER" id="PTHR45785">
    <property type="entry name" value="COMPLEMENT FACTOR H-RELATED"/>
    <property type="match status" value="1"/>
</dbReference>
<evidence type="ECO:0000256" key="3">
    <source>
        <dbReference type="ARBA" id="ARBA00022729"/>
    </source>
</evidence>
<keyword evidence="3" id="KW-0732">Signal</keyword>
<dbReference type="PANTHER" id="PTHR45785:SF2">
    <property type="entry name" value="COMPLEMENT FACTOR H-RELATED"/>
    <property type="match status" value="1"/>
</dbReference>
<reference evidence="8" key="1">
    <citation type="submission" date="2021-02" db="EMBL/GenBank/DDBJ databases">
        <authorList>
            <person name="Nowell W R."/>
        </authorList>
    </citation>
    <scope>NUCLEOTIDE SEQUENCE</scope>
</reference>
<dbReference type="EMBL" id="CAJNOT010002743">
    <property type="protein sequence ID" value="CAF1340400.1"/>
    <property type="molecule type" value="Genomic_DNA"/>
</dbReference>
<protein>
    <recommendedName>
        <fullName evidence="6">Sushi domain-containing protein</fullName>
    </recommendedName>
</protein>
<organism evidence="8 9">
    <name type="scientific">Rotaria sordida</name>
    <dbReference type="NCBI Taxonomy" id="392033"/>
    <lineage>
        <taxon>Eukaryota</taxon>
        <taxon>Metazoa</taxon>
        <taxon>Spiralia</taxon>
        <taxon>Gnathifera</taxon>
        <taxon>Rotifera</taxon>
        <taxon>Eurotatoria</taxon>
        <taxon>Bdelloidea</taxon>
        <taxon>Philodinida</taxon>
        <taxon>Philodinidae</taxon>
        <taxon>Rotaria</taxon>
    </lineage>
</organism>
<dbReference type="Gene3D" id="2.10.70.10">
    <property type="entry name" value="Complement Module, domain 1"/>
    <property type="match status" value="6"/>
</dbReference>
<dbReference type="Proteomes" id="UP000663864">
    <property type="component" value="Unassembled WGS sequence"/>
</dbReference>
<evidence type="ECO:0000256" key="2">
    <source>
        <dbReference type="ARBA" id="ARBA00022659"/>
    </source>
</evidence>
<feature type="disulfide bond" evidence="5">
    <location>
        <begin position="207"/>
        <end position="234"/>
    </location>
</feature>
<comment type="caution">
    <text evidence="8">The sequence shown here is derived from an EMBL/GenBank/DDBJ whole genome shotgun (WGS) entry which is preliminary data.</text>
</comment>
<accession>A0A818U3U3</accession>
<evidence type="ECO:0000313" key="7">
    <source>
        <dbReference type="EMBL" id="CAF1340400.1"/>
    </source>
</evidence>
<feature type="domain" description="Sushi" evidence="6">
    <location>
        <begin position="513"/>
        <end position="577"/>
    </location>
</feature>
<gene>
    <name evidence="8" type="ORF">JBS370_LOCUS8951</name>
    <name evidence="7" type="ORF">ZHD862_LOCUS30015</name>
</gene>
<keyword evidence="2 5" id="KW-0768">Sushi</keyword>
<dbReference type="Pfam" id="PF00084">
    <property type="entry name" value="Sushi"/>
    <property type="match status" value="6"/>
</dbReference>
<dbReference type="SUPFAM" id="SSF57535">
    <property type="entry name" value="Complement control module/SCR domain"/>
    <property type="match status" value="7"/>
</dbReference>
<feature type="domain" description="Sushi" evidence="6">
    <location>
        <begin position="579"/>
        <end position="648"/>
    </location>
</feature>
<dbReference type="InterPro" id="IPR051503">
    <property type="entry name" value="ComplSys_Reg/VirEntry_Med"/>
</dbReference>